<comment type="similarity">
    <text evidence="1">Belongs to the LysR transcriptional regulatory family.</text>
</comment>
<evidence type="ECO:0000313" key="4">
    <source>
        <dbReference type="EMBL" id="TRW15272.1"/>
    </source>
</evidence>
<name>A0A552UAN5_9SPHN</name>
<gene>
    <name evidence="4" type="ORF">FMM06_10455</name>
</gene>
<dbReference type="EMBL" id="VJWA01000002">
    <property type="protein sequence ID" value="TRW15272.1"/>
    <property type="molecule type" value="Genomic_DNA"/>
</dbReference>
<feature type="region of interest" description="Disordered" evidence="2">
    <location>
        <begin position="1"/>
        <end position="45"/>
    </location>
</feature>
<keyword evidence="5" id="KW-1185">Reference proteome</keyword>
<feature type="compositionally biased region" description="Basic residues" evidence="2">
    <location>
        <begin position="15"/>
        <end position="28"/>
    </location>
</feature>
<dbReference type="InterPro" id="IPR005119">
    <property type="entry name" value="LysR_subst-bd"/>
</dbReference>
<sequence>MGHSGTAEVAFVRGPARRASRRQGHRALRQNTSRPVRRISIASGHRGRSTTPAVALAFDVVVRGAKIYTAAGLAGLGLIQVPRCRVEHRIRSGELVPVLEHQPPAPMPIHVLYPASRNLAPRVRTLGDWLARLFETAQAAGRI</sequence>
<dbReference type="Pfam" id="PF03466">
    <property type="entry name" value="LysR_substrate"/>
    <property type="match status" value="1"/>
</dbReference>
<dbReference type="Proteomes" id="UP000317894">
    <property type="component" value="Unassembled WGS sequence"/>
</dbReference>
<evidence type="ECO:0000259" key="3">
    <source>
        <dbReference type="Pfam" id="PF03466"/>
    </source>
</evidence>
<dbReference type="GO" id="GO:0003700">
    <property type="term" value="F:DNA-binding transcription factor activity"/>
    <property type="evidence" value="ECO:0007669"/>
    <property type="project" value="TreeGrafter"/>
</dbReference>
<evidence type="ECO:0000256" key="2">
    <source>
        <dbReference type="SAM" id="MobiDB-lite"/>
    </source>
</evidence>
<dbReference type="Gene3D" id="3.40.190.290">
    <property type="match status" value="1"/>
</dbReference>
<evidence type="ECO:0000313" key="5">
    <source>
        <dbReference type="Proteomes" id="UP000317894"/>
    </source>
</evidence>
<dbReference type="OrthoDB" id="9786526at2"/>
<evidence type="ECO:0000256" key="1">
    <source>
        <dbReference type="ARBA" id="ARBA00009437"/>
    </source>
</evidence>
<proteinExistence type="inferred from homology"/>
<dbReference type="AlphaFoldDB" id="A0A552UAN5"/>
<comment type="caution">
    <text evidence="4">The sequence shown here is derived from an EMBL/GenBank/DDBJ whole genome shotgun (WGS) entry which is preliminary data.</text>
</comment>
<dbReference type="PANTHER" id="PTHR30537">
    <property type="entry name" value="HTH-TYPE TRANSCRIPTIONAL REGULATOR"/>
    <property type="match status" value="1"/>
</dbReference>
<accession>A0A552UAN5</accession>
<dbReference type="SUPFAM" id="SSF53850">
    <property type="entry name" value="Periplasmic binding protein-like II"/>
    <property type="match status" value="1"/>
</dbReference>
<protein>
    <recommendedName>
        <fullName evidence="3">LysR substrate-binding domain-containing protein</fullName>
    </recommendedName>
</protein>
<reference evidence="4 5" key="1">
    <citation type="submission" date="2019-07" db="EMBL/GenBank/DDBJ databases">
        <title>Novel species isolated from glacier.</title>
        <authorList>
            <person name="Liu Q."/>
            <person name="Xin Y.-H."/>
        </authorList>
    </citation>
    <scope>NUCLEOTIDE SEQUENCE [LARGE SCALE GENOMIC DNA]</scope>
    <source>
        <strain evidence="4 5">LB1R16</strain>
    </source>
</reference>
<dbReference type="InterPro" id="IPR058163">
    <property type="entry name" value="LysR-type_TF_proteobact-type"/>
</dbReference>
<dbReference type="GO" id="GO:0006351">
    <property type="term" value="P:DNA-templated transcription"/>
    <property type="evidence" value="ECO:0007669"/>
    <property type="project" value="TreeGrafter"/>
</dbReference>
<dbReference type="GO" id="GO:0043565">
    <property type="term" value="F:sequence-specific DNA binding"/>
    <property type="evidence" value="ECO:0007669"/>
    <property type="project" value="TreeGrafter"/>
</dbReference>
<dbReference type="PANTHER" id="PTHR30537:SF72">
    <property type="entry name" value="LYSR FAMILY TRANSCRIPTIONAL REGULATOR"/>
    <property type="match status" value="1"/>
</dbReference>
<organism evidence="4 5">
    <name type="scientific">Glacieibacterium frigidum</name>
    <dbReference type="NCBI Taxonomy" id="2593303"/>
    <lineage>
        <taxon>Bacteria</taxon>
        <taxon>Pseudomonadati</taxon>
        <taxon>Pseudomonadota</taxon>
        <taxon>Alphaproteobacteria</taxon>
        <taxon>Sphingomonadales</taxon>
        <taxon>Sphingosinicellaceae</taxon>
        <taxon>Glacieibacterium</taxon>
    </lineage>
</organism>
<feature type="domain" description="LysR substrate-binding" evidence="3">
    <location>
        <begin position="71"/>
        <end position="132"/>
    </location>
</feature>